<dbReference type="GO" id="GO:0016747">
    <property type="term" value="F:acyltransferase activity, transferring groups other than amino-acyl groups"/>
    <property type="evidence" value="ECO:0007669"/>
    <property type="project" value="InterPro"/>
</dbReference>
<dbReference type="Gene3D" id="3.40.630.30">
    <property type="match status" value="1"/>
</dbReference>
<accession>A0A1I3H4S0</accession>
<dbReference type="RefSeq" id="WP_091112745.1">
    <property type="nucleotide sequence ID" value="NZ_BKAF01000008.1"/>
</dbReference>
<keyword evidence="2" id="KW-0808">Transferase</keyword>
<protein>
    <submittedName>
        <fullName evidence="2">Acetyltransferase</fullName>
    </submittedName>
</protein>
<dbReference type="CDD" id="cd04301">
    <property type="entry name" value="NAT_SF"/>
    <property type="match status" value="1"/>
</dbReference>
<gene>
    <name evidence="2" type="ORF">SAMN05216561_10736</name>
</gene>
<keyword evidence="3" id="KW-1185">Reference proteome</keyword>
<dbReference type="AlphaFoldDB" id="A0A1I3H4S0"/>
<evidence type="ECO:0000313" key="3">
    <source>
        <dbReference type="Proteomes" id="UP000198649"/>
    </source>
</evidence>
<dbReference type="STRING" id="1005945.SAMN05216561_10736"/>
<organism evidence="2 3">
    <name type="scientific">Nocardioides psychrotolerans</name>
    <dbReference type="NCBI Taxonomy" id="1005945"/>
    <lineage>
        <taxon>Bacteria</taxon>
        <taxon>Bacillati</taxon>
        <taxon>Actinomycetota</taxon>
        <taxon>Actinomycetes</taxon>
        <taxon>Propionibacteriales</taxon>
        <taxon>Nocardioidaceae</taxon>
        <taxon>Nocardioides</taxon>
    </lineage>
</organism>
<evidence type="ECO:0000313" key="2">
    <source>
        <dbReference type="EMBL" id="SFI30788.1"/>
    </source>
</evidence>
<dbReference type="EMBL" id="FOQG01000007">
    <property type="protein sequence ID" value="SFI30788.1"/>
    <property type="molecule type" value="Genomic_DNA"/>
</dbReference>
<dbReference type="InterPro" id="IPR016181">
    <property type="entry name" value="Acyl_CoA_acyltransferase"/>
</dbReference>
<dbReference type="OrthoDB" id="4256927at2"/>
<dbReference type="InterPro" id="IPR000182">
    <property type="entry name" value="GNAT_dom"/>
</dbReference>
<sequence length="153" mass="16642">MLRETYEHLSPESRRRRFLGAVPHLTDVMLDHLVDDVDGIDHVALVLVCIGDDHVGVPVGVARMIRYRDDPTAADVAVTVVDEWHGRGVATALLAELVRERPQGVIQVVTTVAADNEASLAMLARLGQMDATAAGGGRVDVRIHLATQQHEKD</sequence>
<name>A0A1I3H4S0_9ACTN</name>
<dbReference type="Pfam" id="PF00583">
    <property type="entry name" value="Acetyltransf_1"/>
    <property type="match status" value="1"/>
</dbReference>
<evidence type="ECO:0000259" key="1">
    <source>
        <dbReference type="PROSITE" id="PS51186"/>
    </source>
</evidence>
<dbReference type="SUPFAM" id="SSF55729">
    <property type="entry name" value="Acyl-CoA N-acyltransferases (Nat)"/>
    <property type="match status" value="1"/>
</dbReference>
<dbReference type="PROSITE" id="PS51186">
    <property type="entry name" value="GNAT"/>
    <property type="match status" value="1"/>
</dbReference>
<reference evidence="2 3" key="1">
    <citation type="submission" date="2016-10" db="EMBL/GenBank/DDBJ databases">
        <authorList>
            <person name="de Groot N.N."/>
        </authorList>
    </citation>
    <scope>NUCLEOTIDE SEQUENCE [LARGE SCALE GENOMIC DNA]</scope>
    <source>
        <strain evidence="2 3">CGMCC 1.11156</strain>
    </source>
</reference>
<proteinExistence type="predicted"/>
<dbReference type="Proteomes" id="UP000198649">
    <property type="component" value="Unassembled WGS sequence"/>
</dbReference>
<feature type="domain" description="N-acetyltransferase" evidence="1">
    <location>
        <begin position="1"/>
        <end position="148"/>
    </location>
</feature>